<dbReference type="EMBL" id="JAEUBG010002638">
    <property type="protein sequence ID" value="KAH3684271.1"/>
    <property type="molecule type" value="Genomic_DNA"/>
</dbReference>
<dbReference type="PANTHER" id="PTHR28307">
    <property type="entry name" value="PROTEIN PAL1"/>
    <property type="match status" value="1"/>
</dbReference>
<reference evidence="2" key="1">
    <citation type="journal article" date="2021" name="Open Biol.">
        <title>Shared evolutionary footprints suggest mitochondrial oxidative damage underlies multiple complex I losses in fungi.</title>
        <authorList>
            <person name="Schikora-Tamarit M.A."/>
            <person name="Marcet-Houben M."/>
            <person name="Nosek J."/>
            <person name="Gabaldon T."/>
        </authorList>
    </citation>
    <scope>NUCLEOTIDE SEQUENCE</scope>
    <source>
        <strain evidence="2">CBS2887</strain>
    </source>
</reference>
<keyword evidence="3" id="KW-1185">Reference proteome</keyword>
<evidence type="ECO:0000256" key="1">
    <source>
        <dbReference type="SAM" id="MobiDB-lite"/>
    </source>
</evidence>
<dbReference type="GO" id="GO:0005737">
    <property type="term" value="C:cytoplasm"/>
    <property type="evidence" value="ECO:0007669"/>
    <property type="project" value="TreeGrafter"/>
</dbReference>
<reference evidence="2" key="2">
    <citation type="submission" date="2021-01" db="EMBL/GenBank/DDBJ databases">
        <authorList>
            <person name="Schikora-Tamarit M.A."/>
        </authorList>
    </citation>
    <scope>NUCLEOTIDE SEQUENCE</scope>
    <source>
        <strain evidence="2">CBS2887</strain>
    </source>
</reference>
<name>A0A9P8TMG2_WICPI</name>
<feature type="compositionally biased region" description="Polar residues" evidence="1">
    <location>
        <begin position="1"/>
        <end position="25"/>
    </location>
</feature>
<accession>A0A9P8TMG2</accession>
<dbReference type="Pfam" id="PF08316">
    <property type="entry name" value="Pal1"/>
    <property type="match status" value="1"/>
</dbReference>
<feature type="compositionally biased region" description="Low complexity" evidence="1">
    <location>
        <begin position="41"/>
        <end position="51"/>
    </location>
</feature>
<gene>
    <name evidence="2" type="ORF">WICPIJ_004746</name>
</gene>
<proteinExistence type="predicted"/>
<dbReference type="PANTHER" id="PTHR28307:SF2">
    <property type="entry name" value="PROTEIN PAL1"/>
    <property type="match status" value="1"/>
</dbReference>
<comment type="caution">
    <text evidence="2">The sequence shown here is derived from an EMBL/GenBank/DDBJ whole genome shotgun (WGS) entry which is preliminary data.</text>
</comment>
<dbReference type="InterPro" id="IPR013226">
    <property type="entry name" value="Pal1"/>
</dbReference>
<sequence>MPRRSSNNPFDTTNNNDVPTYQNNEETNKYYNSDEKRREQQQQQQQQRQARSPPPPPQKSLSSRPLHSRGELPPPSYDDVVPKSKQSSQYPNEKSSSQSQPAGHRSRSRSELSSQDRARLEEKERERARRHRERERDHREHHSSGDSSRRHRSSKDESSSSKHRSSRSSKPKEQKPKQPAKNVDTIDKLDVTGLFGVGFHHDGPFDACTPHRNVNVKAAPVMAFPVDGANNSIRGGNNASKNSTLNYIQGVEDDDDNLYTISVSNNTYQAVNSSNSTINAIKTDSKRFSNFDATGKVSKIHGETTLGLGSSTFLDGAPASKTSQVEDASHKAGALGRKKSSSHKILGEEVSAVRFEQENTDFYREKEEKEGNSLLRRVKSLRVGRK</sequence>
<dbReference type="Proteomes" id="UP000774326">
    <property type="component" value="Unassembled WGS sequence"/>
</dbReference>
<evidence type="ECO:0000313" key="2">
    <source>
        <dbReference type="EMBL" id="KAH3684271.1"/>
    </source>
</evidence>
<feature type="compositionally biased region" description="Basic and acidic residues" evidence="1">
    <location>
        <begin position="134"/>
        <end position="160"/>
    </location>
</feature>
<feature type="compositionally biased region" description="Basic and acidic residues" evidence="1">
    <location>
        <begin position="26"/>
        <end position="40"/>
    </location>
</feature>
<feature type="region of interest" description="Disordered" evidence="1">
    <location>
        <begin position="1"/>
        <end position="185"/>
    </location>
</feature>
<feature type="compositionally biased region" description="Basic and acidic residues" evidence="1">
    <location>
        <begin position="108"/>
        <end position="127"/>
    </location>
</feature>
<feature type="compositionally biased region" description="Polar residues" evidence="1">
    <location>
        <begin position="84"/>
        <end position="101"/>
    </location>
</feature>
<evidence type="ECO:0000313" key="3">
    <source>
        <dbReference type="Proteomes" id="UP000774326"/>
    </source>
</evidence>
<organism evidence="2 3">
    <name type="scientific">Wickerhamomyces pijperi</name>
    <name type="common">Yeast</name>
    <name type="synonym">Pichia pijperi</name>
    <dbReference type="NCBI Taxonomy" id="599730"/>
    <lineage>
        <taxon>Eukaryota</taxon>
        <taxon>Fungi</taxon>
        <taxon>Dikarya</taxon>
        <taxon>Ascomycota</taxon>
        <taxon>Saccharomycotina</taxon>
        <taxon>Saccharomycetes</taxon>
        <taxon>Phaffomycetales</taxon>
        <taxon>Wickerhamomycetaceae</taxon>
        <taxon>Wickerhamomyces</taxon>
    </lineage>
</organism>
<protein>
    <submittedName>
        <fullName evidence="2">Uncharacterized protein</fullName>
    </submittedName>
</protein>
<dbReference type="AlphaFoldDB" id="A0A9P8TMG2"/>
<dbReference type="OrthoDB" id="5352132at2759"/>